<keyword evidence="10" id="KW-0969">Cilium</keyword>
<dbReference type="InterPro" id="IPR000527">
    <property type="entry name" value="Flag_Lring"/>
</dbReference>
<keyword evidence="10" id="KW-0282">Flagellum</keyword>
<evidence type="ECO:0000256" key="6">
    <source>
        <dbReference type="ARBA" id="ARBA00023136"/>
    </source>
</evidence>
<feature type="region of interest" description="Disordered" evidence="8">
    <location>
        <begin position="141"/>
        <end position="178"/>
    </location>
</feature>
<name>A0A150WI26_BDEBC</name>
<evidence type="ECO:0000256" key="7">
    <source>
        <dbReference type="ARBA" id="ARBA00023143"/>
    </source>
</evidence>
<evidence type="ECO:0000256" key="2">
    <source>
        <dbReference type="ARBA" id="ARBA00004117"/>
    </source>
</evidence>
<evidence type="ECO:0000256" key="9">
    <source>
        <dbReference type="SAM" id="SignalP"/>
    </source>
</evidence>
<evidence type="ECO:0000256" key="1">
    <source>
        <dbReference type="ARBA" id="ARBA00002591"/>
    </source>
</evidence>
<comment type="function">
    <text evidence="1">Assembles around the rod to form the L-ring and probably protects the motor/basal body from shearing forces during rotation.</text>
</comment>
<dbReference type="AlphaFoldDB" id="A0A150WI26"/>
<feature type="signal peptide" evidence="9">
    <location>
        <begin position="1"/>
        <end position="23"/>
    </location>
</feature>
<feature type="chain" id="PRO_5007573072" evidence="9">
    <location>
        <begin position="24"/>
        <end position="254"/>
    </location>
</feature>
<accession>A0A150WI26</accession>
<comment type="similarity">
    <text evidence="4">Belongs to the FlgH family.</text>
</comment>
<gene>
    <name evidence="10" type="ORF">AZI85_04320</name>
</gene>
<proteinExistence type="inferred from homology"/>
<dbReference type="GO" id="GO:0071973">
    <property type="term" value="P:bacterial-type flagellum-dependent cell motility"/>
    <property type="evidence" value="ECO:0007669"/>
    <property type="project" value="InterPro"/>
</dbReference>
<dbReference type="OrthoDB" id="5291788at2"/>
<dbReference type="GO" id="GO:0009427">
    <property type="term" value="C:bacterial-type flagellum basal body, distal rod, L ring"/>
    <property type="evidence" value="ECO:0007669"/>
    <property type="project" value="InterPro"/>
</dbReference>
<evidence type="ECO:0000313" key="10">
    <source>
        <dbReference type="EMBL" id="KYG63264.1"/>
    </source>
</evidence>
<dbReference type="Proteomes" id="UP000075391">
    <property type="component" value="Unassembled WGS sequence"/>
</dbReference>
<protein>
    <submittedName>
        <fullName evidence="10">Flagellar biosynthesis protein FlgH</fullName>
    </submittedName>
</protein>
<keyword evidence="5 9" id="KW-0732">Signal</keyword>
<evidence type="ECO:0000256" key="5">
    <source>
        <dbReference type="ARBA" id="ARBA00022729"/>
    </source>
</evidence>
<sequence length="254" mass="28329">MRLKSFFVTISSLVALTLFTGCATMNDLLASLDGPKENPPLEKINTAPRYSDTQNLGVPTDRQYKRMTRNRMEEESDLGANAGSTWVMEGQGAYLFAQNKMRREGDLLNVKLDGPALKQVETKVSVIKKLLKQLEEQQQQSLNNSLAANGTDASRTPASTEAKKPEAAKPAEKEDDKDALADVQNIPTRIVEKLADGNYRIKGQQPFMIGKREYKVIVTGLIRPEDFNDQGIVSDKLLDPQYDVVSIRRNARNE</sequence>
<dbReference type="GO" id="GO:0016020">
    <property type="term" value="C:membrane"/>
    <property type="evidence" value="ECO:0007669"/>
    <property type="project" value="UniProtKB-SubCell"/>
</dbReference>
<dbReference type="Pfam" id="PF02107">
    <property type="entry name" value="FlgH"/>
    <property type="match status" value="1"/>
</dbReference>
<feature type="compositionally biased region" description="Basic and acidic residues" evidence="8">
    <location>
        <begin position="161"/>
        <end position="178"/>
    </location>
</feature>
<organism evidence="10 11">
    <name type="scientific">Bdellovibrio bacteriovorus</name>
    <dbReference type="NCBI Taxonomy" id="959"/>
    <lineage>
        <taxon>Bacteria</taxon>
        <taxon>Pseudomonadati</taxon>
        <taxon>Bdellovibrionota</taxon>
        <taxon>Bdellovibrionia</taxon>
        <taxon>Bdellovibrionales</taxon>
        <taxon>Pseudobdellovibrionaceae</taxon>
        <taxon>Bdellovibrio</taxon>
    </lineage>
</organism>
<dbReference type="PROSITE" id="PS51257">
    <property type="entry name" value="PROKAR_LIPOPROTEIN"/>
    <property type="match status" value="1"/>
</dbReference>
<evidence type="ECO:0000256" key="8">
    <source>
        <dbReference type="SAM" id="MobiDB-lite"/>
    </source>
</evidence>
<evidence type="ECO:0000256" key="3">
    <source>
        <dbReference type="ARBA" id="ARBA00004370"/>
    </source>
</evidence>
<keyword evidence="7" id="KW-0975">Bacterial flagellum</keyword>
<comment type="caution">
    <text evidence="10">The sequence shown here is derived from an EMBL/GenBank/DDBJ whole genome shotgun (WGS) entry which is preliminary data.</text>
</comment>
<evidence type="ECO:0000313" key="11">
    <source>
        <dbReference type="Proteomes" id="UP000075391"/>
    </source>
</evidence>
<evidence type="ECO:0000256" key="4">
    <source>
        <dbReference type="ARBA" id="ARBA00006929"/>
    </source>
</evidence>
<keyword evidence="10" id="KW-0966">Cell projection</keyword>
<dbReference type="GO" id="GO:0003774">
    <property type="term" value="F:cytoskeletal motor activity"/>
    <property type="evidence" value="ECO:0007669"/>
    <property type="project" value="InterPro"/>
</dbReference>
<dbReference type="RefSeq" id="WP_063243630.1">
    <property type="nucleotide sequence ID" value="NZ_LUKF01000014.1"/>
</dbReference>
<comment type="subcellular location">
    <subcellularLocation>
        <location evidence="2">Bacterial flagellum basal body</location>
    </subcellularLocation>
    <subcellularLocation>
        <location evidence="3">Membrane</location>
    </subcellularLocation>
</comment>
<reference evidence="10 11" key="1">
    <citation type="submission" date="2016-03" db="EMBL/GenBank/DDBJ databases">
        <authorList>
            <person name="Ploux O."/>
        </authorList>
    </citation>
    <scope>NUCLEOTIDE SEQUENCE [LARGE SCALE GENOMIC DNA]</scope>
    <source>
        <strain evidence="10 11">BER2</strain>
    </source>
</reference>
<dbReference type="EMBL" id="LUKF01000014">
    <property type="protein sequence ID" value="KYG63264.1"/>
    <property type="molecule type" value="Genomic_DNA"/>
</dbReference>
<feature type="compositionally biased region" description="Polar residues" evidence="8">
    <location>
        <begin position="147"/>
        <end position="159"/>
    </location>
</feature>
<keyword evidence="6" id="KW-0472">Membrane</keyword>